<dbReference type="Pfam" id="PF19055">
    <property type="entry name" value="ABC2_membrane_7"/>
    <property type="match status" value="1"/>
</dbReference>
<dbReference type="GO" id="GO:0140359">
    <property type="term" value="F:ABC-type transporter activity"/>
    <property type="evidence" value="ECO:0007669"/>
    <property type="project" value="InterPro"/>
</dbReference>
<dbReference type="PROSITE" id="PS50893">
    <property type="entry name" value="ABC_TRANSPORTER_2"/>
    <property type="match status" value="1"/>
</dbReference>
<feature type="transmembrane region" description="Helical" evidence="9">
    <location>
        <begin position="1016"/>
        <end position="1035"/>
    </location>
</feature>
<evidence type="ECO:0000256" key="3">
    <source>
        <dbReference type="ARBA" id="ARBA00022692"/>
    </source>
</evidence>
<dbReference type="InterPro" id="IPR017871">
    <property type="entry name" value="ABC_transporter-like_CS"/>
</dbReference>
<dbReference type="InterPro" id="IPR050352">
    <property type="entry name" value="ABCG_transporters"/>
</dbReference>
<keyword evidence="5" id="KW-0067">ATP-binding</keyword>
<keyword evidence="7 9" id="KW-0472">Membrane</keyword>
<dbReference type="RefSeq" id="XP_044556050.1">
    <property type="nucleotide sequence ID" value="XM_044693502.1"/>
</dbReference>
<sequence length="1129" mass="127192">MNPRPSPAGTNSNPQEVIEITEEQPPQQQPSTSELHSPSVPSSEVNQQQQDAETITTSMNQQDSSSHPNIVITDSSPHPSSNMNAVFENHKNVEEEKEIESIQKFVAHQSSESLDSTNSTSRMINIQIIGAGIAHVSTNNSPASSIDNMSLVSHDISVVMDDQNSPPRMTPVYGEHSDEVIDMGVMENDHQNPSHHGRDELKSLKSTSNELRNRICVWLMVVFLCVAYVCVVGGLSYYSAFAIEKSVNAFQYFTLNFESKTDCNFNKGAMYKHYSLNSTIVKTCSIQKVLEIDVTKDSFENSDKLTFFYQSSTPMDIYYFKELSSFKTYNSTGYLDPTSVNYWLKSQGQYGFKQLSLSIIDNSTDVEINSNFGVRVVVTLKMMTTETTDSTTLLNALTTLSKSSMDDYQDYNSTSFPLTFQGSYYIESYMCEITLYMTSVALTWIFIILATLVLLTRWKRVVDSKEMRVFIPFSLRKLFCIEKSKKKWNDTLSDTKDHNIGVKLEYEHLTFQDFSGSTHLHSTSGEFLPYTLTALLGESGSGKTTFINSLSKRTSRGKIGGEVFIGGRSLNSESMKRLVGFVPQDDTMIPILTPRETLLFNSYVRNADLTFKGHSERVDKVLRDLKLIKKDSNVSNTIIGNEEKRGISGGEKKRVNVGIEMVTQPPILILDEPTTGLDYLTANKLCKILLEIAKTGKTVICVIHQPAYETFCLFTDLMVFKSKHVVLKGKREVISHEIGYNYLKLNRHANADEILDFVSDTSFEILNDLQVTVEARSNKTEKSTNSNQKTLQKDSRDLEESKSGSPTTPNIKAQKRGRVLSKASRPKDVSPFYHQLFALLVRALIQLYREWFNLIVDAFLNLLGGLLIGILLLNVRADLFQGPLDKSIVLQCPTEKLSVCALPQKDYVSALSSYVILGVSLAGAMSSLRIFGKEKANFVRESQSGVNSFMYFLVKDFLAVIQMLIVSLCFTLTFYYIVLPRASFGVYFAIFLLLNFTVFPVAYCVSVSVRAELRQLTCAIIIFVGYVFCGGVPTLTSINEMSEPLPFFPFISHARYVRELIYLSEVIQYQGDYTIVNSLSAEKSWYTHSTKDARTIRRLELPSTRFLSYFVCRGQVYRLEHEKCKCVDA</sequence>
<evidence type="ECO:0000256" key="5">
    <source>
        <dbReference type="ARBA" id="ARBA00022840"/>
    </source>
</evidence>
<feature type="transmembrane region" description="Helical" evidence="9">
    <location>
        <begin position="851"/>
        <end position="873"/>
    </location>
</feature>
<gene>
    <name evidence="11" type="ORF">C9374_003920</name>
</gene>
<dbReference type="GO" id="GO:0005524">
    <property type="term" value="F:ATP binding"/>
    <property type="evidence" value="ECO:0007669"/>
    <property type="project" value="UniProtKB-KW"/>
</dbReference>
<feature type="compositionally biased region" description="Basic and acidic residues" evidence="8">
    <location>
        <begin position="791"/>
        <end position="802"/>
    </location>
</feature>
<dbReference type="InterPro" id="IPR027417">
    <property type="entry name" value="P-loop_NTPase"/>
</dbReference>
<evidence type="ECO:0000313" key="11">
    <source>
        <dbReference type="EMBL" id="KAG2394156.1"/>
    </source>
</evidence>
<feature type="region of interest" description="Disordered" evidence="8">
    <location>
        <begin position="776"/>
        <end position="822"/>
    </location>
</feature>
<dbReference type="SUPFAM" id="SSF52540">
    <property type="entry name" value="P-loop containing nucleoside triphosphate hydrolases"/>
    <property type="match status" value="1"/>
</dbReference>
<evidence type="ECO:0000256" key="6">
    <source>
        <dbReference type="ARBA" id="ARBA00022989"/>
    </source>
</evidence>
<feature type="compositionally biased region" description="Low complexity" evidence="8">
    <location>
        <begin position="14"/>
        <end position="34"/>
    </location>
</feature>
<dbReference type="PANTHER" id="PTHR48041:SF91">
    <property type="entry name" value="ABC TRANSPORTER G FAMILY MEMBER 28"/>
    <property type="match status" value="1"/>
</dbReference>
<protein>
    <recommendedName>
        <fullName evidence="10">ABC transporter domain-containing protein</fullName>
    </recommendedName>
</protein>
<keyword evidence="6 9" id="KW-1133">Transmembrane helix</keyword>
<dbReference type="GeneID" id="68096375"/>
<dbReference type="PANTHER" id="PTHR48041">
    <property type="entry name" value="ABC TRANSPORTER G FAMILY MEMBER 28"/>
    <property type="match status" value="1"/>
</dbReference>
<evidence type="ECO:0000256" key="8">
    <source>
        <dbReference type="SAM" id="MobiDB-lite"/>
    </source>
</evidence>
<keyword evidence="3 9" id="KW-0812">Transmembrane</keyword>
<dbReference type="InterPro" id="IPR003593">
    <property type="entry name" value="AAA+_ATPase"/>
</dbReference>
<keyword evidence="4" id="KW-0547">Nucleotide-binding</keyword>
<evidence type="ECO:0000256" key="2">
    <source>
        <dbReference type="ARBA" id="ARBA00022448"/>
    </source>
</evidence>
<name>A0AA88H5V9_NAELO</name>
<proteinExistence type="predicted"/>
<feature type="transmembrane region" description="Helical" evidence="9">
    <location>
        <begin position="433"/>
        <end position="455"/>
    </location>
</feature>
<accession>A0AA88H5V9</accession>
<feature type="compositionally biased region" description="Polar residues" evidence="8">
    <location>
        <begin position="35"/>
        <end position="68"/>
    </location>
</feature>
<feature type="domain" description="ABC transporter" evidence="10">
    <location>
        <begin position="504"/>
        <end position="747"/>
    </location>
</feature>
<keyword evidence="12" id="KW-1185">Reference proteome</keyword>
<feature type="transmembrane region" description="Helical" evidence="9">
    <location>
        <begin position="952"/>
        <end position="978"/>
    </location>
</feature>
<dbReference type="Gene3D" id="3.40.50.300">
    <property type="entry name" value="P-loop containing nucleotide triphosphate hydrolases"/>
    <property type="match status" value="1"/>
</dbReference>
<organism evidence="11 12">
    <name type="scientific">Naegleria lovaniensis</name>
    <name type="common">Amoeba</name>
    <dbReference type="NCBI Taxonomy" id="51637"/>
    <lineage>
        <taxon>Eukaryota</taxon>
        <taxon>Discoba</taxon>
        <taxon>Heterolobosea</taxon>
        <taxon>Tetramitia</taxon>
        <taxon>Eutetramitia</taxon>
        <taxon>Vahlkampfiidae</taxon>
        <taxon>Naegleria</taxon>
    </lineage>
</organism>
<dbReference type="PROSITE" id="PS00211">
    <property type="entry name" value="ABC_TRANSPORTER_1"/>
    <property type="match status" value="1"/>
</dbReference>
<dbReference type="GO" id="GO:0016020">
    <property type="term" value="C:membrane"/>
    <property type="evidence" value="ECO:0007669"/>
    <property type="project" value="UniProtKB-SubCell"/>
</dbReference>
<dbReference type="EMBL" id="PYSW02000001">
    <property type="protein sequence ID" value="KAG2394156.1"/>
    <property type="molecule type" value="Genomic_DNA"/>
</dbReference>
<reference evidence="11 12" key="1">
    <citation type="journal article" date="2018" name="BMC Genomics">
        <title>The genome of Naegleria lovaniensis, the basis for a comparative approach to unravel pathogenicity factors of the human pathogenic amoeba N. fowleri.</title>
        <authorList>
            <person name="Liechti N."/>
            <person name="Schurch N."/>
            <person name="Bruggmann R."/>
            <person name="Wittwer M."/>
        </authorList>
    </citation>
    <scope>NUCLEOTIDE SEQUENCE [LARGE SCALE GENOMIC DNA]</scope>
    <source>
        <strain evidence="11 12">ATCC 30569</strain>
    </source>
</reference>
<comment type="subcellular location">
    <subcellularLocation>
        <location evidence="1">Membrane</location>
        <topology evidence="1">Multi-pass membrane protein</topology>
    </subcellularLocation>
</comment>
<evidence type="ECO:0000313" key="12">
    <source>
        <dbReference type="Proteomes" id="UP000816034"/>
    </source>
</evidence>
<feature type="region of interest" description="Disordered" evidence="8">
    <location>
        <begin position="1"/>
        <end position="68"/>
    </location>
</feature>
<evidence type="ECO:0000256" key="7">
    <source>
        <dbReference type="ARBA" id="ARBA00023136"/>
    </source>
</evidence>
<keyword evidence="2" id="KW-0813">Transport</keyword>
<dbReference type="Proteomes" id="UP000816034">
    <property type="component" value="Unassembled WGS sequence"/>
</dbReference>
<evidence type="ECO:0000259" key="10">
    <source>
        <dbReference type="PROSITE" id="PS50893"/>
    </source>
</evidence>
<feature type="transmembrane region" description="Helical" evidence="9">
    <location>
        <begin position="984"/>
        <end position="1004"/>
    </location>
</feature>
<comment type="caution">
    <text evidence="11">The sequence shown here is derived from an EMBL/GenBank/DDBJ whole genome shotgun (WGS) entry which is preliminary data.</text>
</comment>
<evidence type="ECO:0000256" key="1">
    <source>
        <dbReference type="ARBA" id="ARBA00004141"/>
    </source>
</evidence>
<dbReference type="InterPro" id="IPR003439">
    <property type="entry name" value="ABC_transporter-like_ATP-bd"/>
</dbReference>
<evidence type="ECO:0000256" key="9">
    <source>
        <dbReference type="SAM" id="Phobius"/>
    </source>
</evidence>
<dbReference type="InterPro" id="IPR043926">
    <property type="entry name" value="ABCG_dom"/>
</dbReference>
<dbReference type="SMART" id="SM00382">
    <property type="entry name" value="AAA"/>
    <property type="match status" value="1"/>
</dbReference>
<feature type="transmembrane region" description="Helical" evidence="9">
    <location>
        <begin position="215"/>
        <end position="238"/>
    </location>
</feature>
<dbReference type="GO" id="GO:0016887">
    <property type="term" value="F:ATP hydrolysis activity"/>
    <property type="evidence" value="ECO:0007669"/>
    <property type="project" value="InterPro"/>
</dbReference>
<dbReference type="Pfam" id="PF00005">
    <property type="entry name" value="ABC_tran"/>
    <property type="match status" value="1"/>
</dbReference>
<dbReference type="AlphaFoldDB" id="A0AA88H5V9"/>
<evidence type="ECO:0000256" key="4">
    <source>
        <dbReference type="ARBA" id="ARBA00022741"/>
    </source>
</evidence>
<feature type="transmembrane region" description="Helical" evidence="9">
    <location>
        <begin position="911"/>
        <end position="931"/>
    </location>
</feature>